<dbReference type="EMBL" id="BMGB01000001">
    <property type="protein sequence ID" value="GGB04482.1"/>
    <property type="molecule type" value="Genomic_DNA"/>
</dbReference>
<evidence type="ECO:0000313" key="2">
    <source>
        <dbReference type="Proteomes" id="UP000606922"/>
    </source>
</evidence>
<reference evidence="1" key="2">
    <citation type="submission" date="2020-09" db="EMBL/GenBank/DDBJ databases">
        <authorList>
            <person name="Sun Q."/>
            <person name="Zhou Y."/>
        </authorList>
    </citation>
    <scope>NUCLEOTIDE SEQUENCE</scope>
    <source>
        <strain evidence="1">CGMCC 1.12813</strain>
    </source>
</reference>
<proteinExistence type="predicted"/>
<dbReference type="Proteomes" id="UP000606922">
    <property type="component" value="Unassembled WGS sequence"/>
</dbReference>
<evidence type="ECO:0000313" key="1">
    <source>
        <dbReference type="EMBL" id="GGB04482.1"/>
    </source>
</evidence>
<dbReference type="InterPro" id="IPR009351">
    <property type="entry name" value="AlkZ-like"/>
</dbReference>
<gene>
    <name evidence="1" type="primary">ycaQ</name>
    <name evidence="1" type="ORF">GCM10010979_18970</name>
</gene>
<organism evidence="1 2">
    <name type="scientific">Conyzicola nivalis</name>
    <dbReference type="NCBI Taxonomy" id="1477021"/>
    <lineage>
        <taxon>Bacteria</taxon>
        <taxon>Bacillati</taxon>
        <taxon>Actinomycetota</taxon>
        <taxon>Actinomycetes</taxon>
        <taxon>Micrococcales</taxon>
        <taxon>Microbacteriaceae</taxon>
        <taxon>Conyzicola</taxon>
    </lineage>
</organism>
<comment type="caution">
    <text evidence="1">The sequence shown here is derived from an EMBL/GenBank/DDBJ whole genome shotgun (WGS) entry which is preliminary data.</text>
</comment>
<accession>A0A916SJX6</accession>
<protein>
    <recommendedName>
        <fullName evidence="3">Winged helix-turn-helix domain-containing protein</fullName>
    </recommendedName>
</protein>
<sequence>MTHQLTRDQARRIVVRAQLLDAERSTDVVGVAEELGAIKIDPTATIAPAEHTILWSRLGSAYDPSVLRKAVETDRLLFEFEGAFRPVSLLPLMLPAMRRWPTHPRSREWLDGNDRFRNEVLARLRAEGPLLASDIPDTAQIARPPDGWSGPNQVVPMLDFLQQQGEVAVAGREGRHRRWDLAERVYPADLPEYEHDEAARLLNERRLQAAGIARQKSPWTPVGEAGEPATIDGIRQKWRVDPQALAAVERDDGGRVAFLNPYDGLLFDRPRLRDLFEFDYVLEQFKPKPQRRYGYFAHPILMGDRFVGMLEAEVDRKNELLVVAAVHELLPFDSEEDEMVRAEIVDLAEWLGVDVAD</sequence>
<dbReference type="AlphaFoldDB" id="A0A916SJX6"/>
<keyword evidence="2" id="KW-1185">Reference proteome</keyword>
<dbReference type="PANTHER" id="PTHR30528">
    <property type="entry name" value="CYTOPLASMIC PROTEIN"/>
    <property type="match status" value="1"/>
</dbReference>
<evidence type="ECO:0008006" key="3">
    <source>
        <dbReference type="Google" id="ProtNLM"/>
    </source>
</evidence>
<reference evidence="1" key="1">
    <citation type="journal article" date="2014" name="Int. J. Syst. Evol. Microbiol.">
        <title>Complete genome sequence of Corynebacterium casei LMG S-19264T (=DSM 44701T), isolated from a smear-ripened cheese.</title>
        <authorList>
            <consortium name="US DOE Joint Genome Institute (JGI-PGF)"/>
            <person name="Walter F."/>
            <person name="Albersmeier A."/>
            <person name="Kalinowski J."/>
            <person name="Ruckert C."/>
        </authorList>
    </citation>
    <scope>NUCLEOTIDE SEQUENCE</scope>
    <source>
        <strain evidence="1">CGMCC 1.12813</strain>
    </source>
</reference>
<name>A0A916SJX6_9MICO</name>
<dbReference type="RefSeq" id="WP_188510382.1">
    <property type="nucleotide sequence ID" value="NZ_BMGB01000001.1"/>
</dbReference>
<dbReference type="Pfam" id="PF06224">
    <property type="entry name" value="AlkZ-like"/>
    <property type="match status" value="1"/>
</dbReference>
<dbReference type="PANTHER" id="PTHR30528:SF0">
    <property type="entry name" value="CYTOPLASMIC PROTEIN"/>
    <property type="match status" value="1"/>
</dbReference>